<feature type="compositionally biased region" description="Acidic residues" evidence="1">
    <location>
        <begin position="265"/>
        <end position="274"/>
    </location>
</feature>
<accession>A0ABS8GKX7</accession>
<dbReference type="Proteomes" id="UP001139168">
    <property type="component" value="Unassembled WGS sequence"/>
</dbReference>
<reference evidence="2" key="1">
    <citation type="submission" date="2021-10" db="EMBL/GenBank/DDBJ databases">
        <title>Novel species in genus Arthrobacter.</title>
        <authorList>
            <person name="Liu Y."/>
        </authorList>
    </citation>
    <scope>NUCLEOTIDE SEQUENCE</scope>
    <source>
        <strain evidence="2">Zg-Y786</strain>
    </source>
</reference>
<dbReference type="EMBL" id="JAJFZQ010000005">
    <property type="protein sequence ID" value="MCC3265893.1"/>
    <property type="molecule type" value="Genomic_DNA"/>
</dbReference>
<organism evidence="2 3">
    <name type="scientific">Arthrobacter gengyunqii</name>
    <dbReference type="NCBI Taxonomy" id="2886940"/>
    <lineage>
        <taxon>Bacteria</taxon>
        <taxon>Bacillati</taxon>
        <taxon>Actinomycetota</taxon>
        <taxon>Actinomycetes</taxon>
        <taxon>Micrococcales</taxon>
        <taxon>Micrococcaceae</taxon>
        <taxon>Arthrobacter</taxon>
    </lineage>
</organism>
<keyword evidence="3" id="KW-1185">Reference proteome</keyword>
<evidence type="ECO:0000313" key="2">
    <source>
        <dbReference type="EMBL" id="MCC3265893.1"/>
    </source>
</evidence>
<comment type="caution">
    <text evidence="2">The sequence shown here is derived from an EMBL/GenBank/DDBJ whole genome shotgun (WGS) entry which is preliminary data.</text>
</comment>
<dbReference type="RefSeq" id="WP_227890711.1">
    <property type="nucleotide sequence ID" value="NZ_JAJFZQ010000005.1"/>
</dbReference>
<evidence type="ECO:0000313" key="3">
    <source>
        <dbReference type="Proteomes" id="UP001139168"/>
    </source>
</evidence>
<gene>
    <name evidence="2" type="ORF">LJ752_07530</name>
</gene>
<evidence type="ECO:0000256" key="1">
    <source>
        <dbReference type="SAM" id="MobiDB-lite"/>
    </source>
</evidence>
<proteinExistence type="predicted"/>
<protein>
    <submittedName>
        <fullName evidence="2">Uncharacterized protein</fullName>
    </submittedName>
</protein>
<name>A0ABS8GKX7_9MICC</name>
<sequence length="283" mass="31850">MTIMKTVQEIFGTDSRNTYVNLNWAGRRETPSAIAERLSATMSLLAHRTGMNWYRDTADRNSQDVNFVVVPSDKKALIDVLHPRAREEAVPDFLNPHTDVEWSEFPTWMGFHIILRAGAERDAHTLATLNGSTASSMDRRNDIQLELEDDFPMGTPSDAARWFAELIRIWQPDHARFSNTATQLVTGLTHAAYLSWTSTKAYVEPESAQEIRIPFGDGNLHAARLWTPSGIAALNRELAQAGAPRYSKRPKQQDLPSFPDKDPEGLETLDDEVDWGQQDSTVD</sequence>
<feature type="region of interest" description="Disordered" evidence="1">
    <location>
        <begin position="241"/>
        <end position="283"/>
    </location>
</feature>